<reference evidence="2" key="2">
    <citation type="submission" date="2010-04" db="EMBL/GenBank/DDBJ databases">
        <authorList>
            <person name="Buell R."/>
            <person name="Hamilton J."/>
            <person name="Hostetler J."/>
        </authorList>
    </citation>
    <scope>NUCLEOTIDE SEQUENCE [LARGE SCALE GENOMIC DNA]</scope>
    <source>
        <strain evidence="2">DAOM:BR144</strain>
    </source>
</reference>
<keyword evidence="2" id="KW-1185">Reference proteome</keyword>
<dbReference type="eggNOG" id="KOG4390">
    <property type="taxonomic scope" value="Eukaryota"/>
</dbReference>
<dbReference type="VEuPathDB" id="FungiDB:PYU1_G004610"/>
<dbReference type="HOGENOM" id="CLU_2079277_0_0_1"/>
<dbReference type="EnsemblProtists" id="PYU1_T004621">
    <property type="protein sequence ID" value="PYU1_T004621"/>
    <property type="gene ID" value="PYU1_G004610"/>
</dbReference>
<name>K3WI29_GLOUD</name>
<dbReference type="Proteomes" id="UP000019132">
    <property type="component" value="Unassembled WGS sequence"/>
</dbReference>
<dbReference type="EMBL" id="GL376631">
    <property type="status" value="NOT_ANNOTATED_CDS"/>
    <property type="molecule type" value="Genomic_DNA"/>
</dbReference>
<evidence type="ECO:0000313" key="2">
    <source>
        <dbReference type="Proteomes" id="UP000019132"/>
    </source>
</evidence>
<dbReference type="AlphaFoldDB" id="K3WI29"/>
<proteinExistence type="predicted"/>
<accession>K3WI29</accession>
<evidence type="ECO:0000313" key="1">
    <source>
        <dbReference type="EnsemblProtists" id="PYU1_T004621"/>
    </source>
</evidence>
<reference evidence="2" key="1">
    <citation type="journal article" date="2010" name="Genome Biol.">
        <title>Genome sequence of the necrotrophic plant pathogen Pythium ultimum reveals original pathogenicity mechanisms and effector repertoire.</title>
        <authorList>
            <person name="Levesque C.A."/>
            <person name="Brouwer H."/>
            <person name="Cano L."/>
            <person name="Hamilton J.P."/>
            <person name="Holt C."/>
            <person name="Huitema E."/>
            <person name="Raffaele S."/>
            <person name="Robideau G.P."/>
            <person name="Thines M."/>
            <person name="Win J."/>
            <person name="Zerillo M.M."/>
            <person name="Beakes G.W."/>
            <person name="Boore J.L."/>
            <person name="Busam D."/>
            <person name="Dumas B."/>
            <person name="Ferriera S."/>
            <person name="Fuerstenberg S.I."/>
            <person name="Gachon C.M."/>
            <person name="Gaulin E."/>
            <person name="Govers F."/>
            <person name="Grenville-Briggs L."/>
            <person name="Horner N."/>
            <person name="Hostetler J."/>
            <person name="Jiang R.H."/>
            <person name="Johnson J."/>
            <person name="Krajaejun T."/>
            <person name="Lin H."/>
            <person name="Meijer H.J."/>
            <person name="Moore B."/>
            <person name="Morris P."/>
            <person name="Phuntmart V."/>
            <person name="Puiu D."/>
            <person name="Shetty J."/>
            <person name="Stajich J.E."/>
            <person name="Tripathy S."/>
            <person name="Wawra S."/>
            <person name="van West P."/>
            <person name="Whitty B.R."/>
            <person name="Coutinho P.M."/>
            <person name="Henrissat B."/>
            <person name="Martin F."/>
            <person name="Thomas P.D."/>
            <person name="Tyler B.M."/>
            <person name="De Vries R.P."/>
            <person name="Kamoun S."/>
            <person name="Yandell M."/>
            <person name="Tisserat N."/>
            <person name="Buell C.R."/>
        </authorList>
    </citation>
    <scope>NUCLEOTIDE SEQUENCE</scope>
    <source>
        <strain evidence="2">DAOM:BR144</strain>
    </source>
</reference>
<sequence length="118" mass="13256">MSARNAELFGLTDKDLEALHQFVIMRRTLMNLQRSLDNFNSVGIDIMQQRKNSYVSERGGSTRSIRRTDNIEQSIEQKCNAITDTLLQFSLVIEKLQDAPPGFEALVDDPVQALVAGT</sequence>
<organism evidence="1 2">
    <name type="scientific">Globisporangium ultimum (strain ATCC 200006 / CBS 805.95 / DAOM BR144)</name>
    <name type="common">Pythium ultimum</name>
    <dbReference type="NCBI Taxonomy" id="431595"/>
    <lineage>
        <taxon>Eukaryota</taxon>
        <taxon>Sar</taxon>
        <taxon>Stramenopiles</taxon>
        <taxon>Oomycota</taxon>
        <taxon>Peronosporomycetes</taxon>
        <taxon>Pythiales</taxon>
        <taxon>Pythiaceae</taxon>
        <taxon>Globisporangium</taxon>
    </lineage>
</organism>
<dbReference type="InParanoid" id="K3WI29"/>
<protein>
    <submittedName>
        <fullName evidence="1">Uncharacterized protein</fullName>
    </submittedName>
</protein>
<reference evidence="1" key="3">
    <citation type="submission" date="2015-02" db="UniProtKB">
        <authorList>
            <consortium name="EnsemblProtists"/>
        </authorList>
    </citation>
    <scope>IDENTIFICATION</scope>
    <source>
        <strain evidence="1">DAOM BR144</strain>
    </source>
</reference>